<reference evidence="1 2" key="1">
    <citation type="submission" date="2023-01" db="EMBL/GenBank/DDBJ databases">
        <title>Pseudomonas SA3-5T sp. nov., isolated from tidal flat sediment.</title>
        <authorList>
            <person name="Kim H.S."/>
            <person name="Kim J.-S."/>
            <person name="Suh M.K."/>
            <person name="Eom M.K."/>
            <person name="Lee J.-S."/>
        </authorList>
    </citation>
    <scope>NUCLEOTIDE SEQUENCE [LARGE SCALE GENOMIC DNA]</scope>
    <source>
        <strain evidence="1 2">SA3-5</strain>
    </source>
</reference>
<gene>
    <name evidence="1" type="ORF">PH586_08405</name>
</gene>
<dbReference type="Proteomes" id="UP001212042">
    <property type="component" value="Unassembled WGS sequence"/>
</dbReference>
<proteinExistence type="predicted"/>
<dbReference type="RefSeq" id="WP_271347307.1">
    <property type="nucleotide sequence ID" value="NZ_JAQJZJ010000003.1"/>
</dbReference>
<accession>A0ABT4XDW4</accession>
<keyword evidence="2" id="KW-1185">Reference proteome</keyword>
<dbReference type="EMBL" id="JAQJZJ010000003">
    <property type="protein sequence ID" value="MDA7086398.1"/>
    <property type="molecule type" value="Genomic_DNA"/>
</dbReference>
<sequence>MANIRTLISSFGALERGFRADDLKLCFLWYDEVMFETVRHDDEDAELTRLINGDELSRSELHTISDVIVPVTRRISKDLAKKITAMDIRGFPRWGENYENYTYPSPQTPEQYAHNQLLRKIKREWGTIEDIGVEHAEGRARVAVDAVSLWRDVNLEVPCMLQANNDEKSAIEAVCLFNAPPTTNIVPYKLFEISIPSLEHVPWSEIVRIKRQGNFGNMRESLHRIVESSNEDLELARKLLSDSEQIATSEIIDRYRPNIKSALAEALWSNIPNIPFVNPIGVYFGAKNVHAEKRKKQTFDWYYLLRDIRTAANMHKCDA</sequence>
<comment type="caution">
    <text evidence="1">The sequence shown here is derived from an EMBL/GenBank/DDBJ whole genome shotgun (WGS) entry which is preliminary data.</text>
</comment>
<organism evidence="1 2">
    <name type="scientific">Pseudomonas aestuarii</name>
    <dbReference type="NCBI Taxonomy" id="3018340"/>
    <lineage>
        <taxon>Bacteria</taxon>
        <taxon>Pseudomonadati</taxon>
        <taxon>Pseudomonadota</taxon>
        <taxon>Gammaproteobacteria</taxon>
        <taxon>Pseudomonadales</taxon>
        <taxon>Pseudomonadaceae</taxon>
        <taxon>Pseudomonas</taxon>
    </lineage>
</organism>
<name>A0ABT4XDW4_9PSED</name>
<evidence type="ECO:0000313" key="1">
    <source>
        <dbReference type="EMBL" id="MDA7086398.1"/>
    </source>
</evidence>
<protein>
    <submittedName>
        <fullName evidence="1">Uncharacterized protein</fullName>
    </submittedName>
</protein>
<evidence type="ECO:0000313" key="2">
    <source>
        <dbReference type="Proteomes" id="UP001212042"/>
    </source>
</evidence>